<evidence type="ECO:0000313" key="15">
    <source>
        <dbReference type="EMBL" id="AGA30892.1"/>
    </source>
</evidence>
<dbReference type="SUPFAM" id="SSF56672">
    <property type="entry name" value="DNA/RNA polymerases"/>
    <property type="match status" value="1"/>
</dbReference>
<dbReference type="KEGG" id="saci:Sinac_5800"/>
<dbReference type="NCBIfam" id="TIGR04416">
    <property type="entry name" value="group_II_RT_mat"/>
    <property type="match status" value="1"/>
</dbReference>
<dbReference type="Gene3D" id="3.30.70.270">
    <property type="match status" value="1"/>
</dbReference>
<dbReference type="EMBL" id="CP003364">
    <property type="protein sequence ID" value="AGA30892.1"/>
    <property type="molecule type" value="Genomic_DNA"/>
</dbReference>
<comment type="similarity">
    <text evidence="8">Belongs to the bacterial reverse transcriptase family.</text>
</comment>
<dbReference type="RefSeq" id="WP_015246860.1">
    <property type="nucleotide sequence ID" value="NC_019892.1"/>
</dbReference>
<comment type="catalytic activity">
    <reaction evidence="9">
        <text>DNA(n) + a 2'-deoxyribonucleoside 5'-triphosphate = DNA(n+1) + diphosphate</text>
        <dbReference type="Rhea" id="RHEA:22508"/>
        <dbReference type="Rhea" id="RHEA-COMP:17339"/>
        <dbReference type="Rhea" id="RHEA-COMP:17340"/>
        <dbReference type="ChEBI" id="CHEBI:33019"/>
        <dbReference type="ChEBI" id="CHEBI:61560"/>
        <dbReference type="ChEBI" id="CHEBI:173112"/>
        <dbReference type="EC" id="2.7.7.49"/>
    </reaction>
</comment>
<dbReference type="KEGG" id="saci:Sinac_6313"/>
<keyword evidence="7" id="KW-0051">Antiviral defense</keyword>
<dbReference type="EMBL" id="CP003364">
    <property type="protein sequence ID" value="AGA30772.1"/>
    <property type="molecule type" value="Genomic_DNA"/>
</dbReference>
<dbReference type="eggNOG" id="COG3344">
    <property type="taxonomic scope" value="Bacteria"/>
</dbReference>
<evidence type="ECO:0000313" key="14">
    <source>
        <dbReference type="EMBL" id="AGA30772.1"/>
    </source>
</evidence>
<dbReference type="Pfam" id="PF00078">
    <property type="entry name" value="RVT_1"/>
    <property type="match status" value="1"/>
</dbReference>
<dbReference type="PROSITE" id="PS50878">
    <property type="entry name" value="RT_POL"/>
    <property type="match status" value="1"/>
</dbReference>
<dbReference type="InterPro" id="IPR043502">
    <property type="entry name" value="DNA/RNA_pol_sf"/>
</dbReference>
<protein>
    <recommendedName>
        <fullName evidence="1">RNA-directed DNA polymerase</fullName>
        <ecNumber evidence="1">2.7.7.49</ecNumber>
    </recommendedName>
</protein>
<dbReference type="Proteomes" id="UP000010798">
    <property type="component" value="Chromosome"/>
</dbReference>
<keyword evidence="3" id="KW-0548">Nucleotidyltransferase</keyword>
<evidence type="ECO:0000256" key="5">
    <source>
        <dbReference type="ARBA" id="ARBA00022842"/>
    </source>
</evidence>
<dbReference type="AlphaFoldDB" id="H1N7Z1"/>
<dbReference type="HOGENOM" id="CLU_013584_2_0_0"/>
<name>H1N7Z1_SINAD</name>
<dbReference type="InterPro" id="IPR030931">
    <property type="entry name" value="Group_II_RT_mat"/>
</dbReference>
<dbReference type="KEGG" id="saci:Sinac_3457"/>
<evidence type="ECO:0000313" key="16">
    <source>
        <dbReference type="Proteomes" id="UP000010798"/>
    </source>
</evidence>
<dbReference type="Pfam" id="PF08388">
    <property type="entry name" value="GIIM"/>
    <property type="match status" value="1"/>
</dbReference>
<evidence type="ECO:0000256" key="3">
    <source>
        <dbReference type="ARBA" id="ARBA00022695"/>
    </source>
</evidence>
<evidence type="ECO:0000313" key="11">
    <source>
        <dbReference type="EMBL" id="AGA27715.1"/>
    </source>
</evidence>
<evidence type="ECO:0000256" key="2">
    <source>
        <dbReference type="ARBA" id="ARBA00022679"/>
    </source>
</evidence>
<keyword evidence="5" id="KW-0460">Magnesium</keyword>
<dbReference type="EMBL" id="CP003364">
    <property type="protein sequence ID" value="AGA27715.1"/>
    <property type="molecule type" value="Genomic_DNA"/>
</dbReference>
<dbReference type="PRINTS" id="PR00866">
    <property type="entry name" value="RNADNAPOLMS"/>
</dbReference>
<dbReference type="InterPro" id="IPR000477">
    <property type="entry name" value="RT_dom"/>
</dbReference>
<evidence type="ECO:0000259" key="10">
    <source>
        <dbReference type="PROSITE" id="PS50878"/>
    </source>
</evidence>
<dbReference type="GO" id="GO:0003964">
    <property type="term" value="F:RNA-directed DNA polymerase activity"/>
    <property type="evidence" value="ECO:0007669"/>
    <property type="project" value="UniProtKB-KW"/>
</dbReference>
<evidence type="ECO:0000313" key="12">
    <source>
        <dbReference type="EMBL" id="AGA29927.1"/>
    </source>
</evidence>
<dbReference type="EMBL" id="CP003364">
    <property type="protein sequence ID" value="AGA30396.1"/>
    <property type="molecule type" value="Genomic_DNA"/>
</dbReference>
<dbReference type="GO" id="GO:0046872">
    <property type="term" value="F:metal ion binding"/>
    <property type="evidence" value="ECO:0007669"/>
    <property type="project" value="UniProtKB-KW"/>
</dbReference>
<evidence type="ECO:0000256" key="1">
    <source>
        <dbReference type="ARBA" id="ARBA00012493"/>
    </source>
</evidence>
<dbReference type="InterPro" id="IPR051083">
    <property type="entry name" value="GrpII_Intron_Splice-Mob/Def"/>
</dbReference>
<dbReference type="KEGG" id="saci:Sinac_6831"/>
<evidence type="ECO:0000256" key="9">
    <source>
        <dbReference type="ARBA" id="ARBA00048173"/>
    </source>
</evidence>
<keyword evidence="6 13" id="KW-0695">RNA-directed DNA polymerase</keyword>
<keyword evidence="2" id="KW-0808">Transferase</keyword>
<keyword evidence="16" id="KW-1185">Reference proteome</keyword>
<dbReference type="EC" id="2.7.7.49" evidence="1"/>
<dbReference type="InterPro" id="IPR000123">
    <property type="entry name" value="Reverse_transcriptase_msDNA"/>
</dbReference>
<evidence type="ECO:0000256" key="6">
    <source>
        <dbReference type="ARBA" id="ARBA00022918"/>
    </source>
</evidence>
<accession>H1N7Z1</accession>
<organism evidence="13 16">
    <name type="scientific">Singulisphaera acidiphila (strain ATCC BAA-1392 / DSM 18658 / VKM B-2454 / MOB10)</name>
    <dbReference type="NCBI Taxonomy" id="886293"/>
    <lineage>
        <taxon>Bacteria</taxon>
        <taxon>Pseudomonadati</taxon>
        <taxon>Planctomycetota</taxon>
        <taxon>Planctomycetia</taxon>
        <taxon>Isosphaerales</taxon>
        <taxon>Isosphaeraceae</taxon>
        <taxon>Singulisphaera</taxon>
    </lineage>
</organism>
<dbReference type="InterPro" id="IPR043128">
    <property type="entry name" value="Rev_trsase/Diguanyl_cyclase"/>
</dbReference>
<dbReference type="EMBL" id="CP003364">
    <property type="protein sequence ID" value="AGA29927.1"/>
    <property type="molecule type" value="Genomic_DNA"/>
</dbReference>
<dbReference type="InterPro" id="IPR013597">
    <property type="entry name" value="Mat_intron_G2"/>
</dbReference>
<dbReference type="GO" id="GO:0051607">
    <property type="term" value="P:defense response to virus"/>
    <property type="evidence" value="ECO:0007669"/>
    <property type="project" value="UniProtKB-KW"/>
</dbReference>
<sequence>MPEAKPYAISKQVVYEAYLKVKANHGAAGVDGQSIEAFETDLKGNLYKIWNRMSSGSYFPPPVRLVEIPKADGGSRPLGIPTVGDRVAQMVVKMHLEPLVEPHFHPDSYGYRPGRSALDAVAAARERCWRSDWVIDLDIKGFFDNLDHELVMKAVCHHVNEPWVLLYIERWLKAPVQKQDGRREERTKGSPQGSIVSPLLANLFMHYAFDLWMARSFPDIHFARYADDVIIHAKSRAQAEHVLEAVRARLKECRLELHPEKTKIVYCQDDDRRGQHEHIKFDFLGYTFRPRRAKNRWGKFFVSFIPAISHKAANAIRETIRDWRLAAIRNNQSLEEIAGLVNPSVRGWVNYYGRFYRSALTPVLRHLERVLVKWAQRKYKRLRRHSINAAHWLGQVARRDPNLLVLWQIGIRPATGS</sequence>
<evidence type="ECO:0000256" key="7">
    <source>
        <dbReference type="ARBA" id="ARBA00023118"/>
    </source>
</evidence>
<dbReference type="KEGG" id="saci:Sinac_6701"/>
<dbReference type="CDD" id="cd01651">
    <property type="entry name" value="RT_G2_intron"/>
    <property type="match status" value="1"/>
</dbReference>
<dbReference type="PANTHER" id="PTHR34047:SF3">
    <property type="entry name" value="BLR2052 PROTEIN"/>
    <property type="match status" value="1"/>
</dbReference>
<evidence type="ECO:0000256" key="4">
    <source>
        <dbReference type="ARBA" id="ARBA00022723"/>
    </source>
</evidence>
<keyword evidence="4" id="KW-0479">Metal-binding</keyword>
<dbReference type="GO" id="GO:0003723">
    <property type="term" value="F:RNA binding"/>
    <property type="evidence" value="ECO:0007669"/>
    <property type="project" value="InterPro"/>
</dbReference>
<reference evidence="13 16" key="1">
    <citation type="submission" date="2012-02" db="EMBL/GenBank/DDBJ databases">
        <title>Complete sequence of chromosome of Singulisphaera acidiphila DSM 18658.</title>
        <authorList>
            <consortium name="US DOE Joint Genome Institute (JGI-PGF)"/>
            <person name="Lucas S."/>
            <person name="Copeland A."/>
            <person name="Lapidus A."/>
            <person name="Glavina del Rio T."/>
            <person name="Dalin E."/>
            <person name="Tice H."/>
            <person name="Bruce D."/>
            <person name="Goodwin L."/>
            <person name="Pitluck S."/>
            <person name="Peters L."/>
            <person name="Ovchinnikova G."/>
            <person name="Chertkov O."/>
            <person name="Kyrpides N."/>
            <person name="Mavromatis K."/>
            <person name="Ivanova N."/>
            <person name="Brettin T."/>
            <person name="Detter J.C."/>
            <person name="Han C."/>
            <person name="Larimer F."/>
            <person name="Land M."/>
            <person name="Hauser L."/>
            <person name="Markowitz V."/>
            <person name="Cheng J.-F."/>
            <person name="Hugenholtz P."/>
            <person name="Woyke T."/>
            <person name="Wu D."/>
            <person name="Tindall B."/>
            <person name="Pomrenke H."/>
            <person name="Brambilla E."/>
            <person name="Klenk H.-P."/>
            <person name="Eisen J.A."/>
        </authorList>
    </citation>
    <scope>NUCLEOTIDE SEQUENCE [LARGE SCALE GENOMIC DNA]</scope>
    <source>
        <strain evidence="16">ATCC BAA-1392 / DSM 18658 / VKM B-2454 / MOB10</strain>
        <strain evidence="13">DSM 18658</strain>
    </source>
</reference>
<dbReference type="PANTHER" id="PTHR34047">
    <property type="entry name" value="NUCLEAR INTRON MATURASE 1, MITOCHONDRIAL-RELATED"/>
    <property type="match status" value="1"/>
</dbReference>
<evidence type="ECO:0000256" key="8">
    <source>
        <dbReference type="ARBA" id="ARBA00034120"/>
    </source>
</evidence>
<gene>
    <name evidence="11" type="ordered locus">Sinac_3457</name>
    <name evidence="12" type="ordered locus">Sinac_5800</name>
    <name evidence="13" type="ordered locus">Sinac_6313</name>
    <name evidence="14" type="ordered locus">Sinac_6701</name>
    <name evidence="15" type="ordered locus">Sinac_6831</name>
</gene>
<evidence type="ECO:0000313" key="13">
    <source>
        <dbReference type="EMBL" id="AGA30396.1"/>
    </source>
</evidence>
<feature type="domain" description="Reverse transcriptase" evidence="10">
    <location>
        <begin position="49"/>
        <end position="288"/>
    </location>
</feature>
<proteinExistence type="inferred from homology"/>